<evidence type="ECO:0000256" key="1">
    <source>
        <dbReference type="SAM" id="MobiDB-lite"/>
    </source>
</evidence>
<dbReference type="AlphaFoldDB" id="A0A8T0RBI5"/>
<accession>A0A8T0RBI5</accession>
<protein>
    <submittedName>
        <fullName evidence="2">Uncharacterized protein</fullName>
    </submittedName>
</protein>
<evidence type="ECO:0000313" key="3">
    <source>
        <dbReference type="Proteomes" id="UP000823388"/>
    </source>
</evidence>
<reference evidence="2" key="1">
    <citation type="submission" date="2020-05" db="EMBL/GenBank/DDBJ databases">
        <title>WGS assembly of Panicum virgatum.</title>
        <authorList>
            <person name="Lovell J.T."/>
            <person name="Jenkins J."/>
            <person name="Shu S."/>
            <person name="Juenger T.E."/>
            <person name="Schmutz J."/>
        </authorList>
    </citation>
    <scope>NUCLEOTIDE SEQUENCE</scope>
    <source>
        <strain evidence="2">AP13</strain>
    </source>
</reference>
<sequence length="117" mass="12544">MHQRAESQAPGGSRRGSPDPAEWTPDPAAGDRRWRRKDPGSRGRGKGSEGVREGGGNRADLDSTAGRRRRPAGRRRRRARGGVVGGAASPPESLGGRRGSVFFWGGVLKYTTIIIAR</sequence>
<gene>
    <name evidence="2" type="ORF">PVAP13_6KG187812</name>
</gene>
<feature type="compositionally biased region" description="Basic and acidic residues" evidence="1">
    <location>
        <begin position="29"/>
        <end position="52"/>
    </location>
</feature>
<proteinExistence type="predicted"/>
<evidence type="ECO:0000313" key="2">
    <source>
        <dbReference type="EMBL" id="KAG2582606.1"/>
    </source>
</evidence>
<organism evidence="2 3">
    <name type="scientific">Panicum virgatum</name>
    <name type="common">Blackwell switchgrass</name>
    <dbReference type="NCBI Taxonomy" id="38727"/>
    <lineage>
        <taxon>Eukaryota</taxon>
        <taxon>Viridiplantae</taxon>
        <taxon>Streptophyta</taxon>
        <taxon>Embryophyta</taxon>
        <taxon>Tracheophyta</taxon>
        <taxon>Spermatophyta</taxon>
        <taxon>Magnoliopsida</taxon>
        <taxon>Liliopsida</taxon>
        <taxon>Poales</taxon>
        <taxon>Poaceae</taxon>
        <taxon>PACMAD clade</taxon>
        <taxon>Panicoideae</taxon>
        <taxon>Panicodae</taxon>
        <taxon>Paniceae</taxon>
        <taxon>Panicinae</taxon>
        <taxon>Panicum</taxon>
        <taxon>Panicum sect. Hiantes</taxon>
    </lineage>
</organism>
<keyword evidence="3" id="KW-1185">Reference proteome</keyword>
<dbReference type="EMBL" id="CM029047">
    <property type="protein sequence ID" value="KAG2582606.1"/>
    <property type="molecule type" value="Genomic_DNA"/>
</dbReference>
<name>A0A8T0RBI5_PANVG</name>
<dbReference type="Proteomes" id="UP000823388">
    <property type="component" value="Chromosome 6K"/>
</dbReference>
<feature type="compositionally biased region" description="Basic residues" evidence="1">
    <location>
        <begin position="66"/>
        <end position="80"/>
    </location>
</feature>
<comment type="caution">
    <text evidence="2">The sequence shown here is derived from an EMBL/GenBank/DDBJ whole genome shotgun (WGS) entry which is preliminary data.</text>
</comment>
<feature type="region of interest" description="Disordered" evidence="1">
    <location>
        <begin position="1"/>
        <end position="99"/>
    </location>
</feature>